<gene>
    <name evidence="1" type="ORF">POM88_024604</name>
</gene>
<dbReference type="EMBL" id="JAUIZM010000006">
    <property type="protein sequence ID" value="KAK1377860.1"/>
    <property type="molecule type" value="Genomic_DNA"/>
</dbReference>
<organism evidence="1 2">
    <name type="scientific">Heracleum sosnowskyi</name>
    <dbReference type="NCBI Taxonomy" id="360622"/>
    <lineage>
        <taxon>Eukaryota</taxon>
        <taxon>Viridiplantae</taxon>
        <taxon>Streptophyta</taxon>
        <taxon>Embryophyta</taxon>
        <taxon>Tracheophyta</taxon>
        <taxon>Spermatophyta</taxon>
        <taxon>Magnoliopsida</taxon>
        <taxon>eudicotyledons</taxon>
        <taxon>Gunneridae</taxon>
        <taxon>Pentapetalae</taxon>
        <taxon>asterids</taxon>
        <taxon>campanulids</taxon>
        <taxon>Apiales</taxon>
        <taxon>Apiaceae</taxon>
        <taxon>Apioideae</taxon>
        <taxon>apioid superclade</taxon>
        <taxon>Tordylieae</taxon>
        <taxon>Tordyliinae</taxon>
        <taxon>Heracleum</taxon>
    </lineage>
</organism>
<proteinExistence type="predicted"/>
<accession>A0AAD8I5F8</accession>
<protein>
    <submittedName>
        <fullName evidence="1">Uncharacterized protein</fullName>
    </submittedName>
</protein>
<dbReference type="AlphaFoldDB" id="A0AAD8I5F8"/>
<keyword evidence="2" id="KW-1185">Reference proteome</keyword>
<evidence type="ECO:0000313" key="2">
    <source>
        <dbReference type="Proteomes" id="UP001237642"/>
    </source>
</evidence>
<name>A0AAD8I5F8_9APIA</name>
<reference evidence="1" key="1">
    <citation type="submission" date="2023-02" db="EMBL/GenBank/DDBJ databases">
        <title>Genome of toxic invasive species Heracleum sosnowskyi carries increased number of genes despite the absence of recent whole-genome duplications.</title>
        <authorList>
            <person name="Schelkunov M."/>
            <person name="Shtratnikova V."/>
            <person name="Makarenko M."/>
            <person name="Klepikova A."/>
            <person name="Omelchenko D."/>
            <person name="Novikova G."/>
            <person name="Obukhova E."/>
            <person name="Bogdanov V."/>
            <person name="Penin A."/>
            <person name="Logacheva M."/>
        </authorList>
    </citation>
    <scope>NUCLEOTIDE SEQUENCE</scope>
    <source>
        <strain evidence="1">Hsosn_3</strain>
        <tissue evidence="1">Leaf</tissue>
    </source>
</reference>
<evidence type="ECO:0000313" key="1">
    <source>
        <dbReference type="EMBL" id="KAK1377860.1"/>
    </source>
</evidence>
<comment type="caution">
    <text evidence="1">The sequence shown here is derived from an EMBL/GenBank/DDBJ whole genome shotgun (WGS) entry which is preliminary data.</text>
</comment>
<sequence>MLKSGEDRNIYEDVGHVDDPNHFPVSDDKPFLLYQLIQKFAENFTTSTDEISGKAYKISHCSNGHSPILFDNLNNKTVGETKSSDHIICDGCVQPILSPPDYFYGCLDCNFTVFALLSYQGRFNMHYIQNTSSLDVIKLGSQMLSSFVRPFKTCATRCFTVVSHVHFTLILCALHCPVRSNMTLISTILNWIMTAGRLVIATESCLDFKMASLYVKSVNIKLV</sequence>
<dbReference type="Proteomes" id="UP001237642">
    <property type="component" value="Unassembled WGS sequence"/>
</dbReference>
<reference evidence="1" key="2">
    <citation type="submission" date="2023-05" db="EMBL/GenBank/DDBJ databases">
        <authorList>
            <person name="Schelkunov M.I."/>
        </authorList>
    </citation>
    <scope>NUCLEOTIDE SEQUENCE</scope>
    <source>
        <strain evidence="1">Hsosn_3</strain>
        <tissue evidence="1">Leaf</tissue>
    </source>
</reference>